<dbReference type="InterPro" id="IPR052715">
    <property type="entry name" value="RAYT_transposase"/>
</dbReference>
<accession>Q6AMF0</accession>
<dbReference type="SUPFAM" id="SSF143422">
    <property type="entry name" value="Transposase IS200-like"/>
    <property type="match status" value="1"/>
</dbReference>
<evidence type="ECO:0000313" key="2">
    <source>
        <dbReference type="EMBL" id="CAG36475.1"/>
    </source>
</evidence>
<sequence>MERYLMIYMQLSKSGQIAQKTLLAIPVHFSFVNLDEFVIMPNHLHAIIILERPDTDHLPIYRVSGGTTKSKNPMLYKNLSTIVRWYKGRVTFEVHKFDRQFAWQARFYEQIIRNEKRLQLTREYIVSNSQNWQKS</sequence>
<dbReference type="SMART" id="SM01321">
    <property type="entry name" value="Y1_Tnp"/>
    <property type="match status" value="1"/>
</dbReference>
<name>Q6AMF0_DESPS</name>
<protein>
    <recommendedName>
        <fullName evidence="1">Transposase IS200-like domain-containing protein</fullName>
    </recommendedName>
</protein>
<feature type="domain" description="Transposase IS200-like" evidence="1">
    <location>
        <begin position="3"/>
        <end position="128"/>
    </location>
</feature>
<dbReference type="GO" id="GO:0006313">
    <property type="term" value="P:DNA transposition"/>
    <property type="evidence" value="ECO:0007669"/>
    <property type="project" value="InterPro"/>
</dbReference>
<dbReference type="InterPro" id="IPR002686">
    <property type="entry name" value="Transposase_17"/>
</dbReference>
<proteinExistence type="predicted"/>
<evidence type="ECO:0000313" key="3">
    <source>
        <dbReference type="Proteomes" id="UP000000602"/>
    </source>
</evidence>
<dbReference type="EMBL" id="CR522870">
    <property type="protein sequence ID" value="CAG36475.1"/>
    <property type="molecule type" value="Genomic_DNA"/>
</dbReference>
<reference evidence="3" key="1">
    <citation type="journal article" date="2004" name="Environ. Microbiol.">
        <title>The genome of Desulfotalea psychrophila, a sulfate-reducing bacterium from permanently cold Arctic sediments.</title>
        <authorList>
            <person name="Rabus R."/>
            <person name="Ruepp A."/>
            <person name="Frickey T."/>
            <person name="Rattei T."/>
            <person name="Fartmann B."/>
            <person name="Stark M."/>
            <person name="Bauer M."/>
            <person name="Zibat A."/>
            <person name="Lombardot T."/>
            <person name="Becker I."/>
            <person name="Amann J."/>
            <person name="Gellner K."/>
            <person name="Teeling H."/>
            <person name="Leuschner W.D."/>
            <person name="Gloeckner F.-O."/>
            <person name="Lupas A.N."/>
            <person name="Amann R."/>
            <person name="Klenk H.-P."/>
        </authorList>
    </citation>
    <scope>NUCLEOTIDE SEQUENCE [LARGE SCALE GENOMIC DNA]</scope>
    <source>
        <strain evidence="3">DSM 12343 / LSv54</strain>
    </source>
</reference>
<dbReference type="GO" id="GO:0043565">
    <property type="term" value="F:sequence-specific DNA binding"/>
    <property type="evidence" value="ECO:0007669"/>
    <property type="project" value="TreeGrafter"/>
</dbReference>
<dbReference type="eggNOG" id="COG1943">
    <property type="taxonomic scope" value="Bacteria"/>
</dbReference>
<dbReference type="Proteomes" id="UP000000602">
    <property type="component" value="Chromosome"/>
</dbReference>
<dbReference type="HOGENOM" id="CLU_101329_3_0_7"/>
<dbReference type="GO" id="GO:0004803">
    <property type="term" value="F:transposase activity"/>
    <property type="evidence" value="ECO:0007669"/>
    <property type="project" value="InterPro"/>
</dbReference>
<dbReference type="InterPro" id="IPR036515">
    <property type="entry name" value="Transposase_17_sf"/>
</dbReference>
<dbReference type="PANTHER" id="PTHR36966:SF1">
    <property type="entry name" value="REP-ASSOCIATED TYROSINE TRANSPOSASE"/>
    <property type="match status" value="1"/>
</dbReference>
<dbReference type="AlphaFoldDB" id="Q6AMF0"/>
<keyword evidence="3" id="KW-1185">Reference proteome</keyword>
<gene>
    <name evidence="2" type="ordered locus">DP1746</name>
</gene>
<organism evidence="2 3">
    <name type="scientific">Desulfotalea psychrophila (strain LSv54 / DSM 12343)</name>
    <dbReference type="NCBI Taxonomy" id="177439"/>
    <lineage>
        <taxon>Bacteria</taxon>
        <taxon>Pseudomonadati</taxon>
        <taxon>Thermodesulfobacteriota</taxon>
        <taxon>Desulfobulbia</taxon>
        <taxon>Desulfobulbales</taxon>
        <taxon>Desulfocapsaceae</taxon>
        <taxon>Desulfotalea</taxon>
    </lineage>
</organism>
<evidence type="ECO:0000259" key="1">
    <source>
        <dbReference type="SMART" id="SM01321"/>
    </source>
</evidence>
<dbReference type="Gene3D" id="3.30.70.1290">
    <property type="entry name" value="Transposase IS200-like"/>
    <property type="match status" value="1"/>
</dbReference>
<dbReference type="PANTHER" id="PTHR36966">
    <property type="entry name" value="REP-ASSOCIATED TYROSINE TRANSPOSASE"/>
    <property type="match status" value="1"/>
</dbReference>
<dbReference type="KEGG" id="dps:DP1746"/>